<feature type="domain" description="HAMP" evidence="16">
    <location>
        <begin position="193"/>
        <end position="245"/>
    </location>
</feature>
<dbReference type="RefSeq" id="WP_112884482.1">
    <property type="nucleotide sequence ID" value="NZ_QLUW01000004.1"/>
</dbReference>
<evidence type="ECO:0000256" key="7">
    <source>
        <dbReference type="ARBA" id="ARBA00022692"/>
    </source>
</evidence>
<dbReference type="SMART" id="SM00388">
    <property type="entry name" value="HisKA"/>
    <property type="match status" value="1"/>
</dbReference>
<evidence type="ECO:0000256" key="14">
    <source>
        <dbReference type="SAM" id="Phobius"/>
    </source>
</evidence>
<organism evidence="17 18">
    <name type="scientific">Paenibacillus montanisoli</name>
    <dbReference type="NCBI Taxonomy" id="2081970"/>
    <lineage>
        <taxon>Bacteria</taxon>
        <taxon>Bacillati</taxon>
        <taxon>Bacillota</taxon>
        <taxon>Bacilli</taxon>
        <taxon>Bacillales</taxon>
        <taxon>Paenibacillaceae</taxon>
        <taxon>Paenibacillus</taxon>
    </lineage>
</organism>
<evidence type="ECO:0000259" key="15">
    <source>
        <dbReference type="PROSITE" id="PS50109"/>
    </source>
</evidence>
<dbReference type="InterPro" id="IPR003594">
    <property type="entry name" value="HATPase_dom"/>
</dbReference>
<keyword evidence="7 14" id="KW-0812">Transmembrane</keyword>
<keyword evidence="8" id="KW-0547">Nucleotide-binding</keyword>
<dbReference type="CDD" id="cd00075">
    <property type="entry name" value="HATPase"/>
    <property type="match status" value="1"/>
</dbReference>
<dbReference type="InterPro" id="IPR003661">
    <property type="entry name" value="HisK_dim/P_dom"/>
</dbReference>
<dbReference type="InterPro" id="IPR050398">
    <property type="entry name" value="HssS/ArlS-like"/>
</dbReference>
<sequence>MSIRTKLLFSYIAMIVIPVLLLGATILLAANLFTKEIGRADVSGSVPFAAIRELFAGRTELASGLRFIAGQDPKLLSDPTFLAQTEAELAEVDSGMVIAKSAGEAVLYASPGLDADLIVQHAKYEDGQRFAGDYQNLDLIPYTDSSGQASLLIIVSDMEPVANFFKRFIPTVLLALLAALILTNGTLTYLVSRSIIRPLHALRDAAGQIREGQLDRAIVLRRQDEIGQLGTALEEMRVRLRSSLSAQLQLEQSRKELLASISHDLKTPITAIQGCVDCLQGGIADTEEKRSKYVAMIGGKAADMTRMIEELLLFATLDTGKVPFRFEKLDAAAYMSQTVDELKLDPRFSGVDIRYVHRAGERVLIHADREKLHRAISNIADNSLRHMDKASRALTVELEHEPGSTSAAIAISDNGAGISPEALPFIFDQFYREEASRRPDRGSSGLGLAIVKQIIEEHGGTLEARSRKGEGTTIVMRLPAIPHADPSSEGSNERQ</sequence>
<dbReference type="SMART" id="SM00387">
    <property type="entry name" value="HATPase_c"/>
    <property type="match status" value="1"/>
</dbReference>
<dbReference type="Gene3D" id="3.30.565.10">
    <property type="entry name" value="Histidine kinase-like ATPase, C-terminal domain"/>
    <property type="match status" value="1"/>
</dbReference>
<dbReference type="GO" id="GO:0005524">
    <property type="term" value="F:ATP binding"/>
    <property type="evidence" value="ECO:0007669"/>
    <property type="project" value="UniProtKB-KW"/>
</dbReference>
<keyword evidence="18" id="KW-1185">Reference proteome</keyword>
<keyword evidence="13 14" id="KW-0472">Membrane</keyword>
<dbReference type="Pfam" id="PF02518">
    <property type="entry name" value="HATPase_c"/>
    <property type="match status" value="1"/>
</dbReference>
<keyword evidence="12" id="KW-0902">Two-component regulatory system</keyword>
<dbReference type="Proteomes" id="UP000249260">
    <property type="component" value="Unassembled WGS sequence"/>
</dbReference>
<dbReference type="Gene3D" id="6.10.340.10">
    <property type="match status" value="1"/>
</dbReference>
<evidence type="ECO:0000313" key="17">
    <source>
        <dbReference type="EMBL" id="RAP74694.1"/>
    </source>
</evidence>
<comment type="caution">
    <text evidence="17">The sequence shown here is derived from an EMBL/GenBank/DDBJ whole genome shotgun (WGS) entry which is preliminary data.</text>
</comment>
<accession>A0A328U3X8</accession>
<evidence type="ECO:0000256" key="6">
    <source>
        <dbReference type="ARBA" id="ARBA00022679"/>
    </source>
</evidence>
<evidence type="ECO:0000313" key="18">
    <source>
        <dbReference type="Proteomes" id="UP000249260"/>
    </source>
</evidence>
<dbReference type="InterPro" id="IPR036890">
    <property type="entry name" value="HATPase_C_sf"/>
</dbReference>
<evidence type="ECO:0000256" key="4">
    <source>
        <dbReference type="ARBA" id="ARBA00022475"/>
    </source>
</evidence>
<feature type="domain" description="Histidine kinase" evidence="15">
    <location>
        <begin position="260"/>
        <end position="482"/>
    </location>
</feature>
<dbReference type="PROSITE" id="PS50885">
    <property type="entry name" value="HAMP"/>
    <property type="match status" value="1"/>
</dbReference>
<dbReference type="SUPFAM" id="SSF55874">
    <property type="entry name" value="ATPase domain of HSP90 chaperone/DNA topoisomerase II/histidine kinase"/>
    <property type="match status" value="1"/>
</dbReference>
<keyword evidence="5" id="KW-0597">Phosphoprotein</keyword>
<evidence type="ECO:0000256" key="1">
    <source>
        <dbReference type="ARBA" id="ARBA00000085"/>
    </source>
</evidence>
<protein>
    <recommendedName>
        <fullName evidence="3">histidine kinase</fullName>
        <ecNumber evidence="3">2.7.13.3</ecNumber>
    </recommendedName>
</protein>
<dbReference type="EC" id="2.7.13.3" evidence="3"/>
<dbReference type="OrthoDB" id="335833at2"/>
<dbReference type="InterPro" id="IPR005467">
    <property type="entry name" value="His_kinase_dom"/>
</dbReference>
<feature type="transmembrane region" description="Helical" evidence="14">
    <location>
        <begin position="7"/>
        <end position="33"/>
    </location>
</feature>
<keyword evidence="11 14" id="KW-1133">Transmembrane helix</keyword>
<dbReference type="InterPro" id="IPR003660">
    <property type="entry name" value="HAMP_dom"/>
</dbReference>
<dbReference type="PROSITE" id="PS50109">
    <property type="entry name" value="HIS_KIN"/>
    <property type="match status" value="1"/>
</dbReference>
<evidence type="ECO:0000256" key="2">
    <source>
        <dbReference type="ARBA" id="ARBA00004651"/>
    </source>
</evidence>
<dbReference type="CDD" id="cd06225">
    <property type="entry name" value="HAMP"/>
    <property type="match status" value="1"/>
</dbReference>
<evidence type="ECO:0000256" key="10">
    <source>
        <dbReference type="ARBA" id="ARBA00022840"/>
    </source>
</evidence>
<dbReference type="PANTHER" id="PTHR45528">
    <property type="entry name" value="SENSOR HISTIDINE KINASE CPXA"/>
    <property type="match status" value="1"/>
</dbReference>
<evidence type="ECO:0000256" key="11">
    <source>
        <dbReference type="ARBA" id="ARBA00022989"/>
    </source>
</evidence>
<dbReference type="InterPro" id="IPR004358">
    <property type="entry name" value="Sig_transdc_His_kin-like_C"/>
</dbReference>
<proteinExistence type="predicted"/>
<dbReference type="AlphaFoldDB" id="A0A328U3X8"/>
<reference evidence="17 18" key="1">
    <citation type="submission" date="2018-06" db="EMBL/GenBank/DDBJ databases">
        <title>Paenibacillus montanisoli sp. nov., isolated from mountain area soil.</title>
        <authorList>
            <person name="Wu M."/>
        </authorList>
    </citation>
    <scope>NUCLEOTIDE SEQUENCE [LARGE SCALE GENOMIC DNA]</scope>
    <source>
        <strain evidence="17 18">RA17</strain>
    </source>
</reference>
<dbReference type="PANTHER" id="PTHR45528:SF1">
    <property type="entry name" value="SENSOR HISTIDINE KINASE CPXA"/>
    <property type="match status" value="1"/>
</dbReference>
<dbReference type="GO" id="GO:0000155">
    <property type="term" value="F:phosphorelay sensor kinase activity"/>
    <property type="evidence" value="ECO:0007669"/>
    <property type="project" value="InterPro"/>
</dbReference>
<keyword evidence="4" id="KW-1003">Cell membrane</keyword>
<keyword evidence="6" id="KW-0808">Transferase</keyword>
<gene>
    <name evidence="17" type="ORF">DL346_21875</name>
</gene>
<evidence type="ECO:0000256" key="8">
    <source>
        <dbReference type="ARBA" id="ARBA00022741"/>
    </source>
</evidence>
<keyword evidence="10" id="KW-0067">ATP-binding</keyword>
<dbReference type="GO" id="GO:0005886">
    <property type="term" value="C:plasma membrane"/>
    <property type="evidence" value="ECO:0007669"/>
    <property type="project" value="UniProtKB-SubCell"/>
</dbReference>
<evidence type="ECO:0000256" key="9">
    <source>
        <dbReference type="ARBA" id="ARBA00022777"/>
    </source>
</evidence>
<dbReference type="SUPFAM" id="SSF47384">
    <property type="entry name" value="Homodimeric domain of signal transducing histidine kinase"/>
    <property type="match status" value="1"/>
</dbReference>
<evidence type="ECO:0000256" key="12">
    <source>
        <dbReference type="ARBA" id="ARBA00023012"/>
    </source>
</evidence>
<evidence type="ECO:0000256" key="13">
    <source>
        <dbReference type="ARBA" id="ARBA00023136"/>
    </source>
</evidence>
<dbReference type="PRINTS" id="PR00344">
    <property type="entry name" value="BCTRLSENSOR"/>
</dbReference>
<dbReference type="Gene3D" id="1.10.287.130">
    <property type="match status" value="1"/>
</dbReference>
<evidence type="ECO:0000259" key="16">
    <source>
        <dbReference type="PROSITE" id="PS50885"/>
    </source>
</evidence>
<dbReference type="EMBL" id="QLUW01000004">
    <property type="protein sequence ID" value="RAP74694.1"/>
    <property type="molecule type" value="Genomic_DNA"/>
</dbReference>
<name>A0A328U3X8_9BACL</name>
<comment type="catalytic activity">
    <reaction evidence="1">
        <text>ATP + protein L-histidine = ADP + protein N-phospho-L-histidine.</text>
        <dbReference type="EC" id="2.7.13.3"/>
    </reaction>
</comment>
<dbReference type="InterPro" id="IPR036097">
    <property type="entry name" value="HisK_dim/P_sf"/>
</dbReference>
<dbReference type="SUPFAM" id="SSF158472">
    <property type="entry name" value="HAMP domain-like"/>
    <property type="match status" value="1"/>
</dbReference>
<comment type="subcellular location">
    <subcellularLocation>
        <location evidence="2">Cell membrane</location>
        <topology evidence="2">Multi-pass membrane protein</topology>
    </subcellularLocation>
</comment>
<dbReference type="SMART" id="SM00304">
    <property type="entry name" value="HAMP"/>
    <property type="match status" value="1"/>
</dbReference>
<evidence type="ECO:0000256" key="5">
    <source>
        <dbReference type="ARBA" id="ARBA00022553"/>
    </source>
</evidence>
<keyword evidence="9 17" id="KW-0418">Kinase</keyword>
<dbReference type="Pfam" id="PF00512">
    <property type="entry name" value="HisKA"/>
    <property type="match status" value="1"/>
</dbReference>
<dbReference type="CDD" id="cd00082">
    <property type="entry name" value="HisKA"/>
    <property type="match status" value="1"/>
</dbReference>
<evidence type="ECO:0000256" key="3">
    <source>
        <dbReference type="ARBA" id="ARBA00012438"/>
    </source>
</evidence>
<dbReference type="Pfam" id="PF00672">
    <property type="entry name" value="HAMP"/>
    <property type="match status" value="1"/>
</dbReference>